<organism evidence="10 11">
    <name type="scientific">Candidatus Gottesmanbacteria bacterium GW2011_GWA2_43_14</name>
    <dbReference type="NCBI Taxonomy" id="1618443"/>
    <lineage>
        <taxon>Bacteria</taxon>
        <taxon>Candidatus Gottesmaniibacteriota</taxon>
    </lineage>
</organism>
<keyword evidence="7 8" id="KW-0472">Membrane</keyword>
<feature type="transmembrane region" description="Helical" evidence="8">
    <location>
        <begin position="140"/>
        <end position="157"/>
    </location>
</feature>
<dbReference type="InterPro" id="IPR038731">
    <property type="entry name" value="RgtA/B/C-like"/>
</dbReference>
<evidence type="ECO:0000313" key="10">
    <source>
        <dbReference type="EMBL" id="KKS98611.1"/>
    </source>
</evidence>
<evidence type="ECO:0000256" key="5">
    <source>
        <dbReference type="ARBA" id="ARBA00022692"/>
    </source>
</evidence>
<dbReference type="GO" id="GO:0009103">
    <property type="term" value="P:lipopolysaccharide biosynthetic process"/>
    <property type="evidence" value="ECO:0007669"/>
    <property type="project" value="UniProtKB-ARBA"/>
</dbReference>
<accession>A0A0G1FUG0</accession>
<dbReference type="AlphaFoldDB" id="A0A0G1FUG0"/>
<comment type="subcellular location">
    <subcellularLocation>
        <location evidence="1">Cell membrane</location>
        <topology evidence="1">Multi-pass membrane protein</topology>
    </subcellularLocation>
</comment>
<feature type="transmembrane region" description="Helical" evidence="8">
    <location>
        <begin position="117"/>
        <end position="134"/>
    </location>
</feature>
<dbReference type="GO" id="GO:0016763">
    <property type="term" value="F:pentosyltransferase activity"/>
    <property type="evidence" value="ECO:0007669"/>
    <property type="project" value="TreeGrafter"/>
</dbReference>
<feature type="transmembrane region" description="Helical" evidence="8">
    <location>
        <begin position="12"/>
        <end position="29"/>
    </location>
</feature>
<name>A0A0G1FUG0_9BACT</name>
<dbReference type="GO" id="GO:0010041">
    <property type="term" value="P:response to iron(III) ion"/>
    <property type="evidence" value="ECO:0007669"/>
    <property type="project" value="TreeGrafter"/>
</dbReference>
<keyword evidence="2" id="KW-1003">Cell membrane</keyword>
<feature type="transmembrane region" description="Helical" evidence="8">
    <location>
        <begin position="355"/>
        <end position="376"/>
    </location>
</feature>
<keyword evidence="6 8" id="KW-1133">Transmembrane helix</keyword>
<evidence type="ECO:0000256" key="3">
    <source>
        <dbReference type="ARBA" id="ARBA00022676"/>
    </source>
</evidence>
<feature type="transmembrane region" description="Helical" evidence="8">
    <location>
        <begin position="89"/>
        <end position="110"/>
    </location>
</feature>
<evidence type="ECO:0000256" key="6">
    <source>
        <dbReference type="ARBA" id="ARBA00022989"/>
    </source>
</evidence>
<reference evidence="10 11" key="1">
    <citation type="journal article" date="2015" name="Nature">
        <title>rRNA introns, odd ribosomes, and small enigmatic genomes across a large radiation of phyla.</title>
        <authorList>
            <person name="Brown C.T."/>
            <person name="Hug L.A."/>
            <person name="Thomas B.C."/>
            <person name="Sharon I."/>
            <person name="Castelle C.J."/>
            <person name="Singh A."/>
            <person name="Wilkins M.J."/>
            <person name="Williams K.H."/>
            <person name="Banfield J.F."/>
        </authorList>
    </citation>
    <scope>NUCLEOTIDE SEQUENCE [LARGE SCALE GENOMIC DNA]</scope>
</reference>
<dbReference type="InterPro" id="IPR050297">
    <property type="entry name" value="LipidA_mod_glycosyltrf_83"/>
</dbReference>
<keyword evidence="5 8" id="KW-0812">Transmembrane</keyword>
<evidence type="ECO:0000259" key="9">
    <source>
        <dbReference type="Pfam" id="PF13231"/>
    </source>
</evidence>
<evidence type="ECO:0000313" key="11">
    <source>
        <dbReference type="Proteomes" id="UP000034894"/>
    </source>
</evidence>
<evidence type="ECO:0000256" key="1">
    <source>
        <dbReference type="ARBA" id="ARBA00004651"/>
    </source>
</evidence>
<dbReference type="STRING" id="1618443.UV73_C0001G0132"/>
<keyword evidence="4" id="KW-0808">Transferase</keyword>
<feature type="transmembrane region" description="Helical" evidence="8">
    <location>
        <begin position="382"/>
        <end position="404"/>
    </location>
</feature>
<feature type="domain" description="Glycosyltransferase RgtA/B/C/D-like" evidence="9">
    <location>
        <begin position="71"/>
        <end position="223"/>
    </location>
</feature>
<dbReference type="GO" id="GO:0005886">
    <property type="term" value="C:plasma membrane"/>
    <property type="evidence" value="ECO:0007669"/>
    <property type="project" value="UniProtKB-SubCell"/>
</dbReference>
<dbReference type="PANTHER" id="PTHR33908:SF3">
    <property type="entry name" value="UNDECAPRENYL PHOSPHATE-ALPHA-4-AMINO-4-DEOXY-L-ARABINOSE ARABINOSYL TRANSFERASE"/>
    <property type="match status" value="1"/>
</dbReference>
<keyword evidence="3" id="KW-0328">Glycosyltransferase</keyword>
<dbReference type="Pfam" id="PF13231">
    <property type="entry name" value="PMT_2"/>
    <property type="match status" value="1"/>
</dbReference>
<gene>
    <name evidence="10" type="ORF">UV73_C0001G0132</name>
</gene>
<evidence type="ECO:0000256" key="2">
    <source>
        <dbReference type="ARBA" id="ARBA00022475"/>
    </source>
</evidence>
<protein>
    <recommendedName>
        <fullName evidence="9">Glycosyltransferase RgtA/B/C/D-like domain-containing protein</fullName>
    </recommendedName>
</protein>
<feature type="transmembrane region" description="Helical" evidence="8">
    <location>
        <begin position="292"/>
        <end position="311"/>
    </location>
</feature>
<feature type="transmembrane region" description="Helical" evidence="8">
    <location>
        <begin position="166"/>
        <end position="194"/>
    </location>
</feature>
<dbReference type="Proteomes" id="UP000034894">
    <property type="component" value="Unassembled WGS sequence"/>
</dbReference>
<dbReference type="EMBL" id="LCFP01000001">
    <property type="protein sequence ID" value="KKS98611.1"/>
    <property type="molecule type" value="Genomic_DNA"/>
</dbReference>
<dbReference type="PANTHER" id="PTHR33908">
    <property type="entry name" value="MANNOSYLTRANSFERASE YKCB-RELATED"/>
    <property type="match status" value="1"/>
</dbReference>
<comment type="caution">
    <text evidence="10">The sequence shown here is derived from an EMBL/GenBank/DDBJ whole genome shotgun (WGS) entry which is preliminary data.</text>
</comment>
<evidence type="ECO:0000256" key="7">
    <source>
        <dbReference type="ARBA" id="ARBA00023136"/>
    </source>
</evidence>
<sequence>MSKLKKISRIRILLLGVLVLAFLFRFYHLTDWFAFGMDQEYEAFLAKNIVEGAHFPLIGVNAADTGLYLGPLFIYFSALPYLLFGGNPAGFAIFASSLGVMTTLVVFLVAKKMVNRRAALLAAFFYAVSFLTSYYDRQYWNPMLMPLFSLLIGYFLYRSMTDNKKYLLAAAFFFGLGLHSHLSVWMLAPLILFLTVKYKRHFGRKIIIWAVAVFLLLQLPLLLFELRHDFPNLKAFFSLLSQIRGGGLFASFSDRIRLLFNTLGRFFWIPPRPDLFLENGQCRELTAFRKDAYPEIILLALAGIGLFIKVAFHKMKSFFSHKRLLPDNLGLGIIGSVLLLGLAAVIFYPGAFFEYYLLWLLPYLAIILGVAVESLWRNEDLVYLGATVCFMFLLGNVITLGTAFSSYSYTGKMAVLDYSQKAVEQEEYSLEALGECPRFGGWRYLYEHYVGKPVHSYMDSYYDWLYYDRKQGNPGKIVLLSMIDPRLPNELLVKWQESKLQFLTEFNILSDEIYENVHVFILSPKK</sequence>
<proteinExistence type="predicted"/>
<evidence type="ECO:0000256" key="4">
    <source>
        <dbReference type="ARBA" id="ARBA00022679"/>
    </source>
</evidence>
<feature type="transmembrane region" description="Helical" evidence="8">
    <location>
        <begin position="331"/>
        <end position="348"/>
    </location>
</feature>
<feature type="transmembrane region" description="Helical" evidence="8">
    <location>
        <begin position="206"/>
        <end position="224"/>
    </location>
</feature>
<evidence type="ECO:0000256" key="8">
    <source>
        <dbReference type="SAM" id="Phobius"/>
    </source>
</evidence>